<evidence type="ECO:0000313" key="2">
    <source>
        <dbReference type="EMBL" id="KAF2795658.1"/>
    </source>
</evidence>
<organism evidence="2 3">
    <name type="scientific">Melanomma pulvis-pyrius CBS 109.77</name>
    <dbReference type="NCBI Taxonomy" id="1314802"/>
    <lineage>
        <taxon>Eukaryota</taxon>
        <taxon>Fungi</taxon>
        <taxon>Dikarya</taxon>
        <taxon>Ascomycota</taxon>
        <taxon>Pezizomycotina</taxon>
        <taxon>Dothideomycetes</taxon>
        <taxon>Pleosporomycetidae</taxon>
        <taxon>Pleosporales</taxon>
        <taxon>Melanommataceae</taxon>
        <taxon>Melanomma</taxon>
    </lineage>
</organism>
<evidence type="ECO:0000313" key="3">
    <source>
        <dbReference type="Proteomes" id="UP000799757"/>
    </source>
</evidence>
<dbReference type="EMBL" id="MU001852">
    <property type="protein sequence ID" value="KAF2795658.1"/>
    <property type="molecule type" value="Genomic_DNA"/>
</dbReference>
<keyword evidence="3" id="KW-1185">Reference proteome</keyword>
<dbReference type="PANTHER" id="PTHR24148:SF78">
    <property type="entry name" value="HETEROKARYON INCOMPATIBILITY DOMAIN-CONTAINING PROTEIN"/>
    <property type="match status" value="1"/>
</dbReference>
<dbReference type="OrthoDB" id="194358at2759"/>
<dbReference type="InterPro" id="IPR052895">
    <property type="entry name" value="HetReg/Transcr_Mod"/>
</dbReference>
<gene>
    <name evidence="2" type="ORF">K505DRAFT_301716</name>
</gene>
<dbReference type="AlphaFoldDB" id="A0A6A6XHC2"/>
<proteinExistence type="predicted"/>
<dbReference type="PANTHER" id="PTHR24148">
    <property type="entry name" value="ANKYRIN REPEAT DOMAIN-CONTAINING PROTEIN 39 HOMOLOG-RELATED"/>
    <property type="match status" value="1"/>
</dbReference>
<sequence>MSCNRSPDCYNEPLLPGSIRLLRLLPNEDKGTPIRCELFHYALQQSNKRTHLYDALSYVWGGSDKPRSIFIRQHIPTSGCDFTSEFDLPVTENLHAALLRLRDHYIERIIWIDAVCINQKDEREKEIQILLMAKIYAQASRVIVWLGEAADGSDQVLQAIRMAGGQELGNALNDEMTQQAVIALLQRPWFRRIWILQEVAAARHILIMCGPTEIDGHAFCLGIDSFKGFDKVGVDLRSFIHSVTYLISGAIFRPGFSISRSGRSSLEICPLGELMDMYYDHEATQRHDKVYALLGMSSDDLSKTNLLPDYKVPWEELLQRLVKYLLCEEISVETGGCGGEIVAIKSKGYILGQVFLEESYTSQNSRNGVDVNFKNSEGSARWTLQISAKSIQNGDIVCLLQGASKPTIIRPCQDYFRIIKIAARTPETIPIGGGYIEWPKLFLPGIPLTARDLLLIWDWENSLEKFPYLE</sequence>
<dbReference type="InterPro" id="IPR010730">
    <property type="entry name" value="HET"/>
</dbReference>
<dbReference type="Pfam" id="PF06985">
    <property type="entry name" value="HET"/>
    <property type="match status" value="1"/>
</dbReference>
<accession>A0A6A6XHC2</accession>
<dbReference type="Proteomes" id="UP000799757">
    <property type="component" value="Unassembled WGS sequence"/>
</dbReference>
<name>A0A6A6XHC2_9PLEO</name>
<feature type="domain" description="Heterokaryon incompatibility" evidence="1">
    <location>
        <begin position="53"/>
        <end position="198"/>
    </location>
</feature>
<feature type="non-terminal residue" evidence="2">
    <location>
        <position position="470"/>
    </location>
</feature>
<evidence type="ECO:0000259" key="1">
    <source>
        <dbReference type="Pfam" id="PF06985"/>
    </source>
</evidence>
<reference evidence="2" key="1">
    <citation type="journal article" date="2020" name="Stud. Mycol.">
        <title>101 Dothideomycetes genomes: a test case for predicting lifestyles and emergence of pathogens.</title>
        <authorList>
            <person name="Haridas S."/>
            <person name="Albert R."/>
            <person name="Binder M."/>
            <person name="Bloem J."/>
            <person name="Labutti K."/>
            <person name="Salamov A."/>
            <person name="Andreopoulos B."/>
            <person name="Baker S."/>
            <person name="Barry K."/>
            <person name="Bills G."/>
            <person name="Bluhm B."/>
            <person name="Cannon C."/>
            <person name="Castanera R."/>
            <person name="Culley D."/>
            <person name="Daum C."/>
            <person name="Ezra D."/>
            <person name="Gonzalez J."/>
            <person name="Henrissat B."/>
            <person name="Kuo A."/>
            <person name="Liang C."/>
            <person name="Lipzen A."/>
            <person name="Lutzoni F."/>
            <person name="Magnuson J."/>
            <person name="Mondo S."/>
            <person name="Nolan M."/>
            <person name="Ohm R."/>
            <person name="Pangilinan J."/>
            <person name="Park H.-J."/>
            <person name="Ramirez L."/>
            <person name="Alfaro M."/>
            <person name="Sun H."/>
            <person name="Tritt A."/>
            <person name="Yoshinaga Y."/>
            <person name="Zwiers L.-H."/>
            <person name="Turgeon B."/>
            <person name="Goodwin S."/>
            <person name="Spatafora J."/>
            <person name="Crous P."/>
            <person name="Grigoriev I."/>
        </authorList>
    </citation>
    <scope>NUCLEOTIDE SEQUENCE</scope>
    <source>
        <strain evidence="2">CBS 109.77</strain>
    </source>
</reference>
<protein>
    <submittedName>
        <fullName evidence="2">HET-domain-containing protein</fullName>
    </submittedName>
</protein>